<protein>
    <submittedName>
        <fullName evidence="1">Uncharacterized protein</fullName>
    </submittedName>
</protein>
<dbReference type="SUPFAM" id="SSF50998">
    <property type="entry name" value="Quinoprotein alcohol dehydrogenase-like"/>
    <property type="match status" value="1"/>
</dbReference>
<accession>A0ABQ1R5B1</accession>
<name>A0ABQ1R5B1_9FLAO</name>
<proteinExistence type="predicted"/>
<comment type="caution">
    <text evidence="1">The sequence shown here is derived from an EMBL/GenBank/DDBJ whole genome shotgun (WGS) entry which is preliminary data.</text>
</comment>
<dbReference type="RefSeq" id="WP_188370670.1">
    <property type="nucleotide sequence ID" value="NZ_BMFH01000001.1"/>
</dbReference>
<dbReference type="InterPro" id="IPR011047">
    <property type="entry name" value="Quinoprotein_ADH-like_sf"/>
</dbReference>
<sequence length="814" mass="90863">MKGILRLGLIALLFAACNPLERSDLLPEEAIPRNAVYILKVNDPEGALRELDHEFLKEDTSTDLPILEFLQHLKHLSPEESGYLAALPTKGDSLSYLYISGIREEPKEKDSLAVTGELPADPLDTDKAEASFTQKIFSKDLGSIRLSSLDSVLITSFDTSSLPEDQDQRRISLLKSSATGRPFTLFVDSEKADSLAGPAIKNRTEWSGLAGSLALDLSLSQDKWQWTGVGVENDSLPSLIGLFDQTRPVLNTLASLTPEGADGLLTISFADHSAFAENQSKVFPGNQISDSLFRTSEAVGLVFQGNNRAVLLNTYGALSLAEFLQDARQDSYDYQGKEIGVLKPNSVLEEAFPSFIRDFSFTHYAVLDNSFVFSDTKEFLELIIRNINSGNSYDKSAIYQSAKEELAEASSLLLIGDGKKLQDVASDLLPSELFRLANEAAIGDPLLAFQVVADRSFCHLNIFKKRKSSSVRKQGVSPRFTLQLDAPLATVPQFVTDHRNNKKEIVVQDTENNLYLISSEGKILWKKELEGRVQGRIEQIDLYKNGRLQLAFTTNNQFLVLDRNGKEVAPFDMKFSGPVLNPLAVFDYEGNRNYRFVITQGSDVRMYNGKGNIVTGFKYTKADSPVLDRPRHFRVGTRDYLVFRLEDGSLKILNRVGDTRVAVKEKIEFSDNDVYIYNDKFIVTDKTGTLFSTDTRGRITKTRFNLAADHGMDATIKTLSLMNDNELTIKGNKAVLDLGVYTKPRIFYIYDKIYVSVTDIQTQRAYLFDSNAIPFAGFPVYANSPIDLSDMDNDRKVEIVAKFEENSLIVYSLN</sequence>
<dbReference type="Proteomes" id="UP000625780">
    <property type="component" value="Unassembled WGS sequence"/>
</dbReference>
<reference evidence="2" key="1">
    <citation type="journal article" date="2019" name="Int. J. Syst. Evol. Microbiol.">
        <title>The Global Catalogue of Microorganisms (GCM) 10K type strain sequencing project: providing services to taxonomists for standard genome sequencing and annotation.</title>
        <authorList>
            <consortium name="The Broad Institute Genomics Platform"/>
            <consortium name="The Broad Institute Genome Sequencing Center for Infectious Disease"/>
            <person name="Wu L."/>
            <person name="Ma J."/>
        </authorList>
    </citation>
    <scope>NUCLEOTIDE SEQUENCE [LARGE SCALE GENOMIC DNA]</scope>
    <source>
        <strain evidence="2">CGMCC 1.12606</strain>
    </source>
</reference>
<evidence type="ECO:0000313" key="2">
    <source>
        <dbReference type="Proteomes" id="UP000625780"/>
    </source>
</evidence>
<dbReference type="EMBL" id="BMFH01000001">
    <property type="protein sequence ID" value="GGD54510.1"/>
    <property type="molecule type" value="Genomic_DNA"/>
</dbReference>
<dbReference type="Gene3D" id="2.130.10.10">
    <property type="entry name" value="YVTN repeat-like/Quinoprotein amine dehydrogenase"/>
    <property type="match status" value="1"/>
</dbReference>
<dbReference type="InterPro" id="IPR015943">
    <property type="entry name" value="WD40/YVTN_repeat-like_dom_sf"/>
</dbReference>
<keyword evidence="2" id="KW-1185">Reference proteome</keyword>
<dbReference type="PROSITE" id="PS51257">
    <property type="entry name" value="PROKAR_LIPOPROTEIN"/>
    <property type="match status" value="1"/>
</dbReference>
<evidence type="ECO:0000313" key="1">
    <source>
        <dbReference type="EMBL" id="GGD54510.1"/>
    </source>
</evidence>
<organism evidence="1 2">
    <name type="scientific">Muriicola marianensis</name>
    <dbReference type="NCBI Taxonomy" id="1324801"/>
    <lineage>
        <taxon>Bacteria</taxon>
        <taxon>Pseudomonadati</taxon>
        <taxon>Bacteroidota</taxon>
        <taxon>Flavobacteriia</taxon>
        <taxon>Flavobacteriales</taxon>
        <taxon>Flavobacteriaceae</taxon>
        <taxon>Muriicola</taxon>
    </lineage>
</organism>
<gene>
    <name evidence="1" type="ORF">GCM10011361_21430</name>
</gene>